<evidence type="ECO:0000313" key="2">
    <source>
        <dbReference type="Proteomes" id="UP000298663"/>
    </source>
</evidence>
<organism evidence="1 2">
    <name type="scientific">Steinernema carpocapsae</name>
    <name type="common">Entomopathogenic nematode</name>
    <dbReference type="NCBI Taxonomy" id="34508"/>
    <lineage>
        <taxon>Eukaryota</taxon>
        <taxon>Metazoa</taxon>
        <taxon>Ecdysozoa</taxon>
        <taxon>Nematoda</taxon>
        <taxon>Chromadorea</taxon>
        <taxon>Rhabditida</taxon>
        <taxon>Tylenchina</taxon>
        <taxon>Panagrolaimomorpha</taxon>
        <taxon>Strongyloidoidea</taxon>
        <taxon>Steinernematidae</taxon>
        <taxon>Steinernema</taxon>
    </lineage>
</organism>
<evidence type="ECO:0000313" key="1">
    <source>
        <dbReference type="EMBL" id="TMS32265.1"/>
    </source>
</evidence>
<reference evidence="1 2" key="1">
    <citation type="journal article" date="2015" name="Genome Biol.">
        <title>Comparative genomics of Steinernema reveals deeply conserved gene regulatory networks.</title>
        <authorList>
            <person name="Dillman A.R."/>
            <person name="Macchietto M."/>
            <person name="Porter C.F."/>
            <person name="Rogers A."/>
            <person name="Williams B."/>
            <person name="Antoshechkin I."/>
            <person name="Lee M.M."/>
            <person name="Goodwin Z."/>
            <person name="Lu X."/>
            <person name="Lewis E.E."/>
            <person name="Goodrich-Blair H."/>
            <person name="Stock S.P."/>
            <person name="Adams B.J."/>
            <person name="Sternberg P.W."/>
            <person name="Mortazavi A."/>
        </authorList>
    </citation>
    <scope>NUCLEOTIDE SEQUENCE [LARGE SCALE GENOMIC DNA]</scope>
    <source>
        <strain evidence="1 2">ALL</strain>
    </source>
</reference>
<proteinExistence type="predicted"/>
<dbReference type="Proteomes" id="UP000298663">
    <property type="component" value="Chromosome X"/>
</dbReference>
<gene>
    <name evidence="1" type="ORF">L596_000131</name>
</gene>
<comment type="caution">
    <text evidence="1">The sequence shown here is derived from an EMBL/GenBank/DDBJ whole genome shotgun (WGS) entry which is preliminary data.</text>
</comment>
<name>A0A4U8UJN0_STECR</name>
<reference evidence="1 2" key="2">
    <citation type="journal article" date="2019" name="G3 (Bethesda)">
        <title>Hybrid Assembly of the Genome of the Entomopathogenic Nematode Steinernema carpocapsae Identifies the X-Chromosome.</title>
        <authorList>
            <person name="Serra L."/>
            <person name="Macchietto M."/>
            <person name="Macias-Munoz A."/>
            <person name="McGill C.J."/>
            <person name="Rodriguez I.M."/>
            <person name="Rodriguez B."/>
            <person name="Murad R."/>
            <person name="Mortazavi A."/>
        </authorList>
    </citation>
    <scope>NUCLEOTIDE SEQUENCE [LARGE SCALE GENOMIC DNA]</scope>
    <source>
        <strain evidence="1 2">ALL</strain>
    </source>
</reference>
<dbReference type="EMBL" id="AZBU02000001">
    <property type="protein sequence ID" value="TMS32265.1"/>
    <property type="molecule type" value="Genomic_DNA"/>
</dbReference>
<sequence>MEPSVPSSRRLWTSVTSILDTCLCRNGVRCEMSCRQLDPFSTYSFDSCQVVNVCLGNKIHSKNHQCPENSQCGIVNHRMGCVCDPGYQLDSYKKECPNC</sequence>
<accession>A0A4U8UJN0</accession>
<dbReference type="EMBL" id="CM016762">
    <property type="protein sequence ID" value="TMS32265.1"/>
    <property type="molecule type" value="Genomic_DNA"/>
</dbReference>
<protein>
    <submittedName>
        <fullName evidence="1">Uncharacterized protein</fullName>
    </submittedName>
</protein>
<keyword evidence="2" id="KW-1185">Reference proteome</keyword>
<dbReference type="AlphaFoldDB" id="A0A4U8UJN0"/>